<gene>
    <name evidence="7" type="ORF">LT40_18960</name>
</gene>
<dbReference type="InterPro" id="IPR058163">
    <property type="entry name" value="LysR-type_TF_proteobact-type"/>
</dbReference>
<reference evidence="7 8" key="1">
    <citation type="journal article" date="2015" name="J. Biotechnol.">
        <title>Complete genome sequence of Pseudomonas rhizosphaerae IH5T (=DSM 16299T), a phosphate-solubilizing rhizobacterium for bacterial biofertilizer.</title>
        <authorList>
            <person name="Kwak Y."/>
            <person name="Jung B.K."/>
            <person name="Shin J.H."/>
        </authorList>
    </citation>
    <scope>NUCLEOTIDE SEQUENCE [LARGE SCALE GENOMIC DNA]</scope>
    <source>
        <strain evidence="7">DSM 16299</strain>
    </source>
</reference>
<dbReference type="Gene3D" id="1.10.10.10">
    <property type="entry name" value="Winged helix-like DNA-binding domain superfamily/Winged helix DNA-binding domain"/>
    <property type="match status" value="1"/>
</dbReference>
<organism evidence="7 8">
    <name type="scientific">Pseudomonas rhizosphaerae</name>
    <dbReference type="NCBI Taxonomy" id="216142"/>
    <lineage>
        <taxon>Bacteria</taxon>
        <taxon>Pseudomonadati</taxon>
        <taxon>Pseudomonadota</taxon>
        <taxon>Gammaproteobacteria</taxon>
        <taxon>Pseudomonadales</taxon>
        <taxon>Pseudomonadaceae</taxon>
        <taxon>Pseudomonas</taxon>
    </lineage>
</organism>
<dbReference type="HOGENOM" id="CLU_039613_37_0_6"/>
<dbReference type="SUPFAM" id="SSF46785">
    <property type="entry name" value="Winged helix' DNA-binding domain"/>
    <property type="match status" value="1"/>
</dbReference>
<name>A0A089Z0T9_9PSED</name>
<dbReference type="GO" id="GO:0003677">
    <property type="term" value="F:DNA binding"/>
    <property type="evidence" value="ECO:0007669"/>
    <property type="project" value="UniProtKB-KW"/>
</dbReference>
<dbReference type="PROSITE" id="PS50931">
    <property type="entry name" value="HTH_LYSR"/>
    <property type="match status" value="1"/>
</dbReference>
<evidence type="ECO:0000256" key="3">
    <source>
        <dbReference type="ARBA" id="ARBA00023125"/>
    </source>
</evidence>
<dbReference type="PANTHER" id="PTHR30537:SF5">
    <property type="entry name" value="HTH-TYPE TRANSCRIPTIONAL ACTIVATOR TTDR-RELATED"/>
    <property type="match status" value="1"/>
</dbReference>
<evidence type="ECO:0000259" key="6">
    <source>
        <dbReference type="PROSITE" id="PS50931"/>
    </source>
</evidence>
<feature type="domain" description="HTH lysR-type" evidence="6">
    <location>
        <begin position="9"/>
        <end position="66"/>
    </location>
</feature>
<evidence type="ECO:0000256" key="1">
    <source>
        <dbReference type="ARBA" id="ARBA00009437"/>
    </source>
</evidence>
<dbReference type="Gene3D" id="3.40.190.10">
    <property type="entry name" value="Periplasmic binding protein-like II"/>
    <property type="match status" value="2"/>
</dbReference>
<dbReference type="InterPro" id="IPR000847">
    <property type="entry name" value="LysR_HTH_N"/>
</dbReference>
<dbReference type="InterPro" id="IPR036388">
    <property type="entry name" value="WH-like_DNA-bd_sf"/>
</dbReference>
<keyword evidence="5" id="KW-0804">Transcription</keyword>
<dbReference type="RefSeq" id="WP_043192603.1">
    <property type="nucleotide sequence ID" value="NZ_CP009533.1"/>
</dbReference>
<dbReference type="KEGG" id="prh:LT40_18960"/>
<protein>
    <recommendedName>
        <fullName evidence="6">HTH lysR-type domain-containing protein</fullName>
    </recommendedName>
</protein>
<keyword evidence="2" id="KW-0805">Transcription regulation</keyword>
<dbReference type="GO" id="GO:0009891">
    <property type="term" value="P:positive regulation of biosynthetic process"/>
    <property type="evidence" value="ECO:0007669"/>
    <property type="project" value="UniProtKB-ARBA"/>
</dbReference>
<evidence type="ECO:0000256" key="4">
    <source>
        <dbReference type="ARBA" id="ARBA00023159"/>
    </source>
</evidence>
<dbReference type="FunFam" id="1.10.10.10:FF:000038">
    <property type="entry name" value="Glycine cleavage system transcriptional activator"/>
    <property type="match status" value="1"/>
</dbReference>
<proteinExistence type="inferred from homology"/>
<accession>A0A089Z0T9</accession>
<dbReference type="STRING" id="216142.LT40_18960"/>
<dbReference type="InterPro" id="IPR005119">
    <property type="entry name" value="LysR_subst-bd"/>
</dbReference>
<sequence length="314" mass="35273">MENLRRKLPPLSSLIPFEAAARLQSFSRAAQELHLTQTAISRQIRSLEENLGVQLFDRKSRGVFLTESGESFRLTVTQALFDIARQAEKLREHRAAPSQVVLSSQLVEAFYLFMPALSGFHQQHPHIELKLHSTLVAIGDDQARFDVAVQTLGRASADHVLLFSAPDDVFPVCSPNYFKTISKWLTLDGLPKCRLLHYESPSQDFVVWDQWLQSVGAGFRVGRQGMCFNSFPVMMQAAVEGHGIALGWGMTTRQMLADGRLVRVLDKRLSMADALGVYKWHANPLSPAARLLVQWLQQLLLDTKPVLELERVSA</sequence>
<dbReference type="PANTHER" id="PTHR30537">
    <property type="entry name" value="HTH-TYPE TRANSCRIPTIONAL REGULATOR"/>
    <property type="match status" value="1"/>
</dbReference>
<dbReference type="GO" id="GO:0003700">
    <property type="term" value="F:DNA-binding transcription factor activity"/>
    <property type="evidence" value="ECO:0007669"/>
    <property type="project" value="InterPro"/>
</dbReference>
<dbReference type="SUPFAM" id="SSF53850">
    <property type="entry name" value="Periplasmic binding protein-like II"/>
    <property type="match status" value="1"/>
</dbReference>
<dbReference type="Pfam" id="PF03466">
    <property type="entry name" value="LysR_substrate"/>
    <property type="match status" value="1"/>
</dbReference>
<dbReference type="EMBL" id="CP009533">
    <property type="protein sequence ID" value="AIS19355.1"/>
    <property type="molecule type" value="Genomic_DNA"/>
</dbReference>
<keyword evidence="3" id="KW-0238">DNA-binding</keyword>
<dbReference type="AlphaFoldDB" id="A0A089Z0T9"/>
<dbReference type="PRINTS" id="PR00039">
    <property type="entry name" value="HTHLYSR"/>
</dbReference>
<evidence type="ECO:0000256" key="5">
    <source>
        <dbReference type="ARBA" id="ARBA00023163"/>
    </source>
</evidence>
<dbReference type="eggNOG" id="COG0583">
    <property type="taxonomic scope" value="Bacteria"/>
</dbReference>
<dbReference type="OrthoDB" id="5526340at2"/>
<dbReference type="InterPro" id="IPR036390">
    <property type="entry name" value="WH_DNA-bd_sf"/>
</dbReference>
<keyword evidence="8" id="KW-1185">Reference proteome</keyword>
<dbReference type="Pfam" id="PF00126">
    <property type="entry name" value="HTH_1"/>
    <property type="match status" value="1"/>
</dbReference>
<comment type="similarity">
    <text evidence="1">Belongs to the LysR transcriptional regulatory family.</text>
</comment>
<dbReference type="Proteomes" id="UP000029499">
    <property type="component" value="Chromosome"/>
</dbReference>
<evidence type="ECO:0000313" key="8">
    <source>
        <dbReference type="Proteomes" id="UP000029499"/>
    </source>
</evidence>
<evidence type="ECO:0000313" key="7">
    <source>
        <dbReference type="EMBL" id="AIS19355.1"/>
    </source>
</evidence>
<keyword evidence="4" id="KW-0010">Activator</keyword>
<evidence type="ECO:0000256" key="2">
    <source>
        <dbReference type="ARBA" id="ARBA00023015"/>
    </source>
</evidence>